<evidence type="ECO:0000259" key="1">
    <source>
        <dbReference type="Pfam" id="PF00501"/>
    </source>
</evidence>
<evidence type="ECO:0000313" key="3">
    <source>
        <dbReference type="EMBL" id="KUN57442.1"/>
    </source>
</evidence>
<dbReference type="Proteomes" id="UP000053669">
    <property type="component" value="Unassembled WGS sequence"/>
</dbReference>
<gene>
    <name evidence="3" type="ORF">AQJ46_47790</name>
</gene>
<evidence type="ECO:0008006" key="5">
    <source>
        <dbReference type="Google" id="ProtNLM"/>
    </source>
</evidence>
<dbReference type="InterPro" id="IPR025110">
    <property type="entry name" value="AMP-bd_C"/>
</dbReference>
<accession>A0A101RKT0</accession>
<dbReference type="PANTHER" id="PTHR24096:SF267">
    <property type="entry name" value="MALONATE--COA LIGASE ACSF3, MITOCHONDRIAL"/>
    <property type="match status" value="1"/>
</dbReference>
<dbReference type="InterPro" id="IPR042099">
    <property type="entry name" value="ANL_N_sf"/>
</dbReference>
<sequence>MDFGTIIQNSAVRHGDRVSVWCDGRTQTHAELFDRSCRLANMLTGLGLVKGDRVAMLSPNAFEIPEQIAGIAMGGFVRAGLYAHETGEVNAYLLGLVDAKAMLVNAKLIDEIRPHFDSLPELKHVIVFDGPATDGALEYEAVLAAAESGRPSVVSGPDDIHVIRFSAGTTGRPKGIVHTVQQWLDNNAEYRWVTPQLDERDAYLAAGQLTHAAVLWLWPLLQVGGRIIVMPGFEAGRALELIEEQKPTVTLVVPTMIQAMLAHPDIERRDLSSLRCLNYAASPISETTMTRALKRFGPVLYQLYAQSESITITMLLPHQHKPDGTEEERRLMRSVGRPTPNTTVTVVDDEGNPLPPYEIGEIAAKAPGGMKEIWKDPEATAARILPDGSILTRDMGYLDDHGVLFLADRKEDMIISGGYNIWPAQLENAIESIPGVREVCVIGVPHEKWGETPRAFVVLDPDRSLTEEEIIAETRRMVGPTKKVTSVEFVDSLPKSGVGKILRRQVRDRFWKGAAHRISGA</sequence>
<dbReference type="Gene3D" id="3.30.300.30">
    <property type="match status" value="1"/>
</dbReference>
<dbReference type="SUPFAM" id="SSF56801">
    <property type="entry name" value="Acetyl-CoA synthetase-like"/>
    <property type="match status" value="1"/>
</dbReference>
<dbReference type="InterPro" id="IPR045851">
    <property type="entry name" value="AMP-bd_C_sf"/>
</dbReference>
<feature type="domain" description="AMP-dependent synthetase/ligase" evidence="1">
    <location>
        <begin position="8"/>
        <end position="374"/>
    </location>
</feature>
<feature type="domain" description="AMP-binding enzyme C-terminal" evidence="2">
    <location>
        <begin position="426"/>
        <end position="500"/>
    </location>
</feature>
<dbReference type="InterPro" id="IPR020845">
    <property type="entry name" value="AMP-binding_CS"/>
</dbReference>
<organism evidence="3 4">
    <name type="scientific">Streptomyces canus</name>
    <dbReference type="NCBI Taxonomy" id="58343"/>
    <lineage>
        <taxon>Bacteria</taxon>
        <taxon>Bacillati</taxon>
        <taxon>Actinomycetota</taxon>
        <taxon>Actinomycetes</taxon>
        <taxon>Kitasatosporales</taxon>
        <taxon>Streptomycetaceae</taxon>
        <taxon>Streptomyces</taxon>
        <taxon>Streptomyces aurantiacus group</taxon>
    </lineage>
</organism>
<dbReference type="GO" id="GO:0016405">
    <property type="term" value="F:CoA-ligase activity"/>
    <property type="evidence" value="ECO:0007669"/>
    <property type="project" value="TreeGrafter"/>
</dbReference>
<dbReference type="Pfam" id="PF13193">
    <property type="entry name" value="AMP-binding_C"/>
    <property type="match status" value="1"/>
</dbReference>
<protein>
    <recommendedName>
        <fullName evidence="5">AMP-dependent synthetase</fullName>
    </recommendedName>
</protein>
<evidence type="ECO:0000259" key="2">
    <source>
        <dbReference type="Pfam" id="PF13193"/>
    </source>
</evidence>
<dbReference type="STRING" id="58343.AQJ46_47790"/>
<dbReference type="Pfam" id="PF00501">
    <property type="entry name" value="AMP-binding"/>
    <property type="match status" value="1"/>
</dbReference>
<dbReference type="EMBL" id="LMWU01000073">
    <property type="protein sequence ID" value="KUN57442.1"/>
    <property type="molecule type" value="Genomic_DNA"/>
</dbReference>
<proteinExistence type="predicted"/>
<evidence type="ECO:0000313" key="4">
    <source>
        <dbReference type="Proteomes" id="UP000053669"/>
    </source>
</evidence>
<name>A0A101RKT0_9ACTN</name>
<dbReference type="RefSeq" id="WP_059211629.1">
    <property type="nucleotide sequence ID" value="NZ_KQ948683.1"/>
</dbReference>
<dbReference type="PROSITE" id="PS00455">
    <property type="entry name" value="AMP_BINDING"/>
    <property type="match status" value="1"/>
</dbReference>
<reference evidence="3 4" key="1">
    <citation type="submission" date="2015-10" db="EMBL/GenBank/DDBJ databases">
        <title>Draft genome sequence of Streptomyces canus DSM 40017, type strain for the species Streptomyces canus.</title>
        <authorList>
            <person name="Ruckert C."/>
            <person name="Winkler A."/>
            <person name="Kalinowski J."/>
            <person name="Kampfer P."/>
            <person name="Glaeser S."/>
        </authorList>
    </citation>
    <scope>NUCLEOTIDE SEQUENCE [LARGE SCALE GENOMIC DNA]</scope>
    <source>
        <strain evidence="3 4">DSM 40017</strain>
    </source>
</reference>
<dbReference type="InterPro" id="IPR000873">
    <property type="entry name" value="AMP-dep_synth/lig_dom"/>
</dbReference>
<dbReference type="AlphaFoldDB" id="A0A101RKT0"/>
<dbReference type="Gene3D" id="3.40.50.12780">
    <property type="entry name" value="N-terminal domain of ligase-like"/>
    <property type="match status" value="1"/>
</dbReference>
<dbReference type="PANTHER" id="PTHR24096">
    <property type="entry name" value="LONG-CHAIN-FATTY-ACID--COA LIGASE"/>
    <property type="match status" value="1"/>
</dbReference>
<comment type="caution">
    <text evidence="3">The sequence shown here is derived from an EMBL/GenBank/DDBJ whole genome shotgun (WGS) entry which is preliminary data.</text>
</comment>